<protein>
    <submittedName>
        <fullName evidence="2">DNA-binding proteins Bright/BRCAA1/RBP1 and related proteins containing BRIGHT domain-containing protein</fullName>
    </submittedName>
</protein>
<evidence type="ECO:0000313" key="3">
    <source>
        <dbReference type="Proteomes" id="UP000002258"/>
    </source>
</evidence>
<dbReference type="OMA" id="ITPPLLM"/>
<feature type="compositionally biased region" description="Low complexity" evidence="1">
    <location>
        <begin position="11"/>
        <end position="23"/>
    </location>
</feature>
<dbReference type="GO" id="GO:0003677">
    <property type="term" value="F:DNA binding"/>
    <property type="evidence" value="ECO:0007669"/>
    <property type="project" value="UniProtKB-KW"/>
</dbReference>
<feature type="compositionally biased region" description="Basic and acidic residues" evidence="1">
    <location>
        <begin position="434"/>
        <end position="461"/>
    </location>
</feature>
<dbReference type="OrthoDB" id="4026835at2759"/>
<dbReference type="GeneID" id="4851445"/>
<name>A3GGP6_PICST</name>
<feature type="region of interest" description="Disordered" evidence="1">
    <location>
        <begin position="431"/>
        <end position="491"/>
    </location>
</feature>
<dbReference type="Proteomes" id="UP000002258">
    <property type="component" value="Chromosome 1"/>
</dbReference>
<feature type="compositionally biased region" description="Low complexity" evidence="1">
    <location>
        <begin position="66"/>
        <end position="97"/>
    </location>
</feature>
<feature type="compositionally biased region" description="Low complexity" evidence="1">
    <location>
        <begin position="251"/>
        <end position="275"/>
    </location>
</feature>
<sequence>MASGYYNDHYGSLSSEPSGPSSPHVLKPSALPSHRQRSSSINSLSSNHSHKESSHATNTNVSTPLSNSNSHNTTNNASNNASNANYTPTNANNNNTINNNTINTSSINNNTTTSITSAGIAAVLATPNTVRSMSIVSLESPRNSIVSLGDDFIRPTRNNSTTSLASLNSQSTAINNNSNGLPNDYVIAHRLRHHINTSSAILSDDDSELETTHRTILKPRLRRDTKPDLVLPLNRDFKFKYDSSGAGYSLGSASNGSGATTTPSSPSAAPAEGSSLNPTRSPPLLTINPALRLLQDPTPSPLSLTKLDLLTKEHHQVALEQDKVSKKSKVNSLMQSSLFLKKKLILSKDLQLELMHNTNSPSSTQTSLKPSQVSTLAPVSSELMNAKFLTANTTATGKKTYSNSPVMETLVERNKRIHELNQKWNRSISAEATSTKKVDKKNDNLKEEHAKSEAKQVTNERKRSRTYSFDDDDDYDPYDPYDDYDTFGTYS</sequence>
<gene>
    <name evidence="2" type="primary">RBP3</name>
    <name evidence="2" type="ORF">PICST_28687</name>
</gene>
<accession>A3GGP6</accession>
<feature type="compositionally biased region" description="Polar residues" evidence="1">
    <location>
        <begin position="56"/>
        <end position="65"/>
    </location>
</feature>
<dbReference type="EMBL" id="AAVQ01000001">
    <property type="protein sequence ID" value="EAZ63566.2"/>
    <property type="molecule type" value="Genomic_DNA"/>
</dbReference>
<dbReference type="KEGG" id="pic:PICST_28687"/>
<keyword evidence="2" id="KW-0238">DNA-binding</keyword>
<reference evidence="2 3" key="1">
    <citation type="journal article" date="2007" name="Nat. Biotechnol.">
        <title>Genome sequence of the lignocellulose-bioconverting and xylose-fermenting yeast Pichia stipitis.</title>
        <authorList>
            <person name="Jeffries T.W."/>
            <person name="Grigoriev I.V."/>
            <person name="Grimwood J."/>
            <person name="Laplaza J.M."/>
            <person name="Aerts A."/>
            <person name="Salamov A."/>
            <person name="Schmutz J."/>
            <person name="Lindquist E."/>
            <person name="Dehal P."/>
            <person name="Shapiro H."/>
            <person name="Jin Y.S."/>
            <person name="Passoth V."/>
            <person name="Richardson P.M."/>
        </authorList>
    </citation>
    <scope>NUCLEOTIDE SEQUENCE [LARGE SCALE GENOMIC DNA]</scope>
    <source>
        <strain evidence="3">ATCC 58785 / CBS 6054 / NBRC 10063 / NRRL Y-11545</strain>
    </source>
</reference>
<proteinExistence type="predicted"/>
<organism evidence="2 3">
    <name type="scientific">Scheffersomyces stipitis (strain ATCC 58785 / CBS 6054 / NBRC 10063 / NRRL Y-11545)</name>
    <name type="common">Yeast</name>
    <name type="synonym">Pichia stipitis</name>
    <dbReference type="NCBI Taxonomy" id="322104"/>
    <lineage>
        <taxon>Eukaryota</taxon>
        <taxon>Fungi</taxon>
        <taxon>Dikarya</taxon>
        <taxon>Ascomycota</taxon>
        <taxon>Saccharomycotina</taxon>
        <taxon>Pichiomycetes</taxon>
        <taxon>Debaryomycetaceae</taxon>
        <taxon>Scheffersomyces</taxon>
    </lineage>
</organism>
<dbReference type="InParanoid" id="A3GGP6"/>
<feature type="compositionally biased region" description="Acidic residues" evidence="1">
    <location>
        <begin position="469"/>
        <end position="485"/>
    </location>
</feature>
<evidence type="ECO:0000256" key="1">
    <source>
        <dbReference type="SAM" id="MobiDB-lite"/>
    </source>
</evidence>
<dbReference type="RefSeq" id="XP_001387589.2">
    <property type="nucleotide sequence ID" value="XM_001387552.1"/>
</dbReference>
<feature type="region of interest" description="Disordered" evidence="1">
    <location>
        <begin position="251"/>
        <end position="284"/>
    </location>
</feature>
<comment type="caution">
    <text evidence="2">The sequence shown here is derived from an EMBL/GenBank/DDBJ whole genome shotgun (WGS) entry which is preliminary data.</text>
</comment>
<feature type="compositionally biased region" description="Low complexity" evidence="1">
    <location>
        <begin position="38"/>
        <end position="47"/>
    </location>
</feature>
<keyword evidence="3" id="KW-1185">Reference proteome</keyword>
<feature type="region of interest" description="Disordered" evidence="1">
    <location>
        <begin position="1"/>
        <end position="97"/>
    </location>
</feature>
<dbReference type="AlphaFoldDB" id="A3GGP6"/>
<dbReference type="HOGENOM" id="CLU_555617_0_0_1"/>
<evidence type="ECO:0000313" key="2">
    <source>
        <dbReference type="EMBL" id="EAZ63566.2"/>
    </source>
</evidence>
<dbReference type="eggNOG" id="ENOG502RMNW">
    <property type="taxonomic scope" value="Eukaryota"/>
</dbReference>